<proteinExistence type="predicted"/>
<sequence>MLASELACVLIKILVYNQGKLSSLPNLESSLDDLGPISLTLNSLQARKRRKEYYECFNFCRKGRRSVKETCSTPNLFFLVGWLIYSIFFLHEYKNCVCSTFF</sequence>
<accession>A0A2D4MUX6</accession>
<dbReference type="AlphaFoldDB" id="A0A2D4MUX6"/>
<feature type="transmembrane region" description="Helical" evidence="1">
    <location>
        <begin position="71"/>
        <end position="90"/>
    </location>
</feature>
<evidence type="ECO:0000256" key="1">
    <source>
        <dbReference type="SAM" id="Phobius"/>
    </source>
</evidence>
<reference evidence="2" key="2">
    <citation type="submission" date="2017-11" db="EMBL/GenBank/DDBJ databases">
        <title>Coralsnake Venomics: Analyses of Venom Gland Transcriptomes and Proteomes of Six Brazilian Taxa.</title>
        <authorList>
            <person name="Aird S.D."/>
            <person name="Jorge da Silva N."/>
            <person name="Qiu L."/>
            <person name="Villar-Briones A."/>
            <person name="Aparecida-Saddi V."/>
            <person name="Campos-Telles M.P."/>
            <person name="Grau M."/>
            <person name="Mikheyev A.S."/>
        </authorList>
    </citation>
    <scope>NUCLEOTIDE SEQUENCE</scope>
    <source>
        <tissue evidence="2">Venom_gland</tissue>
    </source>
</reference>
<keyword evidence="1" id="KW-1133">Transmembrane helix</keyword>
<name>A0A2D4MUX6_9SAUR</name>
<evidence type="ECO:0000313" key="2">
    <source>
        <dbReference type="EMBL" id="LAB37194.1"/>
    </source>
</evidence>
<organism evidence="2">
    <name type="scientific">Micrurus spixii</name>
    <name type="common">Amazon coral snake</name>
    <dbReference type="NCBI Taxonomy" id="129469"/>
    <lineage>
        <taxon>Eukaryota</taxon>
        <taxon>Metazoa</taxon>
        <taxon>Chordata</taxon>
        <taxon>Craniata</taxon>
        <taxon>Vertebrata</taxon>
        <taxon>Euteleostomi</taxon>
        <taxon>Lepidosauria</taxon>
        <taxon>Squamata</taxon>
        <taxon>Bifurcata</taxon>
        <taxon>Unidentata</taxon>
        <taxon>Episquamata</taxon>
        <taxon>Toxicofera</taxon>
        <taxon>Serpentes</taxon>
        <taxon>Colubroidea</taxon>
        <taxon>Elapidae</taxon>
        <taxon>Elapinae</taxon>
        <taxon>Micrurus</taxon>
    </lineage>
</organism>
<keyword evidence="1" id="KW-0472">Membrane</keyword>
<protein>
    <submittedName>
        <fullName evidence="2">Uncharacterized protein</fullName>
    </submittedName>
</protein>
<dbReference type="EMBL" id="IACM01130043">
    <property type="protein sequence ID" value="LAB37194.1"/>
    <property type="molecule type" value="Transcribed_RNA"/>
</dbReference>
<keyword evidence="1" id="KW-0812">Transmembrane</keyword>
<reference evidence="2" key="1">
    <citation type="submission" date="2017-07" db="EMBL/GenBank/DDBJ databases">
        <authorList>
            <person name="Mikheyev A."/>
            <person name="Grau M."/>
        </authorList>
    </citation>
    <scope>NUCLEOTIDE SEQUENCE</scope>
    <source>
        <tissue evidence="2">Venom_gland</tissue>
    </source>
</reference>